<dbReference type="AlphaFoldDB" id="G7K748"/>
<keyword evidence="5" id="KW-1185">Reference proteome</keyword>
<dbReference type="Proteomes" id="UP000002051">
    <property type="component" value="Chromosome 5"/>
</dbReference>
<name>G7K748_MEDTR</name>
<protein>
    <submittedName>
        <fullName evidence="3">Nodule Cysteine-Rich (NCR) secreted peptide</fullName>
    </submittedName>
</protein>
<dbReference type="Pfam" id="PF07127">
    <property type="entry name" value="Nodulin_late"/>
    <property type="match status" value="1"/>
</dbReference>
<feature type="chain" id="PRO_5014573402" evidence="1">
    <location>
        <begin position="27"/>
        <end position="76"/>
    </location>
</feature>
<dbReference type="HOGENOM" id="CLU_2458200_0_0_1"/>
<keyword evidence="1" id="KW-0732">Signal</keyword>
<dbReference type="InterPro" id="IPR009810">
    <property type="entry name" value="Nodulin_late_dom"/>
</dbReference>
<dbReference type="EnsemblPlants" id="AES98727">
    <property type="protein sequence ID" value="AES98727"/>
    <property type="gene ID" value="MTR_5g072070"/>
</dbReference>
<feature type="domain" description="Late nodulin" evidence="2">
    <location>
        <begin position="1"/>
        <end position="54"/>
    </location>
</feature>
<evidence type="ECO:0000256" key="1">
    <source>
        <dbReference type="SAM" id="SignalP"/>
    </source>
</evidence>
<proteinExistence type="predicted"/>
<organism evidence="3 5">
    <name type="scientific">Medicago truncatula</name>
    <name type="common">Barrel medic</name>
    <name type="synonym">Medicago tribuloides</name>
    <dbReference type="NCBI Taxonomy" id="3880"/>
    <lineage>
        <taxon>Eukaryota</taxon>
        <taxon>Viridiplantae</taxon>
        <taxon>Streptophyta</taxon>
        <taxon>Embryophyta</taxon>
        <taxon>Tracheophyta</taxon>
        <taxon>Spermatophyta</taxon>
        <taxon>Magnoliopsida</taxon>
        <taxon>eudicotyledons</taxon>
        <taxon>Gunneridae</taxon>
        <taxon>Pentapetalae</taxon>
        <taxon>rosids</taxon>
        <taxon>fabids</taxon>
        <taxon>Fabales</taxon>
        <taxon>Fabaceae</taxon>
        <taxon>Papilionoideae</taxon>
        <taxon>50 kb inversion clade</taxon>
        <taxon>NPAAA clade</taxon>
        <taxon>Hologalegina</taxon>
        <taxon>IRL clade</taxon>
        <taxon>Trifolieae</taxon>
        <taxon>Medicago</taxon>
    </lineage>
</organism>
<evidence type="ECO:0000313" key="4">
    <source>
        <dbReference type="EnsemblPlants" id="AES98727"/>
    </source>
</evidence>
<gene>
    <name evidence="3" type="ordered locus">MTR_5g072070</name>
</gene>
<evidence type="ECO:0000313" key="5">
    <source>
        <dbReference type="Proteomes" id="UP000002051"/>
    </source>
</evidence>
<dbReference type="PaxDb" id="3880-AES98727"/>
<dbReference type="GO" id="GO:0046872">
    <property type="term" value="F:metal ion binding"/>
    <property type="evidence" value="ECO:0007669"/>
    <property type="project" value="InterPro"/>
</dbReference>
<dbReference type="EMBL" id="CM001221">
    <property type="protein sequence ID" value="AES98727.2"/>
    <property type="molecule type" value="Genomic_DNA"/>
</dbReference>
<evidence type="ECO:0000313" key="3">
    <source>
        <dbReference type="EMBL" id="AES98727.2"/>
    </source>
</evidence>
<evidence type="ECO:0000259" key="2">
    <source>
        <dbReference type="Pfam" id="PF07127"/>
    </source>
</evidence>
<reference evidence="3 5" key="1">
    <citation type="journal article" date="2011" name="Nature">
        <title>The Medicago genome provides insight into the evolution of rhizobial symbioses.</title>
        <authorList>
            <person name="Young N.D."/>
            <person name="Debelle F."/>
            <person name="Oldroyd G.E."/>
            <person name="Geurts R."/>
            <person name="Cannon S.B."/>
            <person name="Udvardi M.K."/>
            <person name="Benedito V.A."/>
            <person name="Mayer K.F."/>
            <person name="Gouzy J."/>
            <person name="Schoof H."/>
            <person name="Van de Peer Y."/>
            <person name="Proost S."/>
            <person name="Cook D.R."/>
            <person name="Meyers B.C."/>
            <person name="Spannagl M."/>
            <person name="Cheung F."/>
            <person name="De Mita S."/>
            <person name="Krishnakumar V."/>
            <person name="Gundlach H."/>
            <person name="Zhou S."/>
            <person name="Mudge J."/>
            <person name="Bharti A.K."/>
            <person name="Murray J.D."/>
            <person name="Naoumkina M.A."/>
            <person name="Rosen B."/>
            <person name="Silverstein K.A."/>
            <person name="Tang H."/>
            <person name="Rombauts S."/>
            <person name="Zhao P.X."/>
            <person name="Zhou P."/>
            <person name="Barbe V."/>
            <person name="Bardou P."/>
            <person name="Bechner M."/>
            <person name="Bellec A."/>
            <person name="Berger A."/>
            <person name="Berges H."/>
            <person name="Bidwell S."/>
            <person name="Bisseling T."/>
            <person name="Choisne N."/>
            <person name="Couloux A."/>
            <person name="Denny R."/>
            <person name="Deshpande S."/>
            <person name="Dai X."/>
            <person name="Doyle J.J."/>
            <person name="Dudez A.M."/>
            <person name="Farmer A.D."/>
            <person name="Fouteau S."/>
            <person name="Franken C."/>
            <person name="Gibelin C."/>
            <person name="Gish J."/>
            <person name="Goldstein S."/>
            <person name="Gonzalez A.J."/>
            <person name="Green P.J."/>
            <person name="Hallab A."/>
            <person name="Hartog M."/>
            <person name="Hua A."/>
            <person name="Humphray S.J."/>
            <person name="Jeong D.H."/>
            <person name="Jing Y."/>
            <person name="Jocker A."/>
            <person name="Kenton S.M."/>
            <person name="Kim D.J."/>
            <person name="Klee K."/>
            <person name="Lai H."/>
            <person name="Lang C."/>
            <person name="Lin S."/>
            <person name="Macmil S.L."/>
            <person name="Magdelenat G."/>
            <person name="Matthews L."/>
            <person name="McCorrison J."/>
            <person name="Monaghan E.L."/>
            <person name="Mun J.H."/>
            <person name="Najar F.Z."/>
            <person name="Nicholson C."/>
            <person name="Noirot C."/>
            <person name="O'Bleness M."/>
            <person name="Paule C.R."/>
            <person name="Poulain J."/>
            <person name="Prion F."/>
            <person name="Qin B."/>
            <person name="Qu C."/>
            <person name="Retzel E.F."/>
            <person name="Riddle C."/>
            <person name="Sallet E."/>
            <person name="Samain S."/>
            <person name="Samson N."/>
            <person name="Sanders I."/>
            <person name="Saurat O."/>
            <person name="Scarpelli C."/>
            <person name="Schiex T."/>
            <person name="Segurens B."/>
            <person name="Severin A.J."/>
            <person name="Sherrier D.J."/>
            <person name="Shi R."/>
            <person name="Sims S."/>
            <person name="Singer S.R."/>
            <person name="Sinharoy S."/>
            <person name="Sterck L."/>
            <person name="Viollet A."/>
            <person name="Wang B.B."/>
            <person name="Wang K."/>
            <person name="Wang M."/>
            <person name="Wang X."/>
            <person name="Warfsmann J."/>
            <person name="Weissenbach J."/>
            <person name="White D.D."/>
            <person name="White J.D."/>
            <person name="Wiley G.B."/>
            <person name="Wincker P."/>
            <person name="Xing Y."/>
            <person name="Yang L."/>
            <person name="Yao Z."/>
            <person name="Ying F."/>
            <person name="Zhai J."/>
            <person name="Zhou L."/>
            <person name="Zuber A."/>
            <person name="Denarie J."/>
            <person name="Dixon R.A."/>
            <person name="May G.D."/>
            <person name="Schwartz D.C."/>
            <person name="Rogers J."/>
            <person name="Quetier F."/>
            <person name="Town C.D."/>
            <person name="Roe B.A."/>
        </authorList>
    </citation>
    <scope>NUCLEOTIDE SEQUENCE [LARGE SCALE GENOMIC DNA]</scope>
    <source>
        <strain evidence="3">A17</strain>
        <strain evidence="4 5">cv. Jemalong A17</strain>
    </source>
</reference>
<feature type="signal peptide" evidence="1">
    <location>
        <begin position="1"/>
        <end position="26"/>
    </location>
</feature>
<reference evidence="4" key="3">
    <citation type="submission" date="2015-04" db="UniProtKB">
        <authorList>
            <consortium name="EnsemblPlants"/>
        </authorList>
    </citation>
    <scope>IDENTIFICATION</scope>
    <source>
        <strain evidence="4">cv. Jemalong A17</strain>
    </source>
</reference>
<sequence>MVEILEFVYAMILFLPLFLVITEVDGDIYCETDADCPQITDWFYVVKCVDHKCELTKKLRRLYEYQTQKSAETPYI</sequence>
<reference evidence="3 5" key="2">
    <citation type="journal article" date="2014" name="BMC Genomics">
        <title>An improved genome release (version Mt4.0) for the model legume Medicago truncatula.</title>
        <authorList>
            <person name="Tang H."/>
            <person name="Krishnakumar V."/>
            <person name="Bidwell S."/>
            <person name="Rosen B."/>
            <person name="Chan A."/>
            <person name="Zhou S."/>
            <person name="Gentzbittel L."/>
            <person name="Childs K.L."/>
            <person name="Yandell M."/>
            <person name="Gundlach H."/>
            <person name="Mayer K.F."/>
            <person name="Schwartz D.C."/>
            <person name="Town C.D."/>
        </authorList>
    </citation>
    <scope>GENOME REANNOTATION</scope>
    <source>
        <strain evidence="4 5">cv. Jemalong A17</strain>
    </source>
</reference>
<accession>G7K748</accession>